<dbReference type="PATRIC" id="fig|1336752.4.peg.625"/>
<gene>
    <name evidence="1" type="ORF">L910_0622</name>
</gene>
<proteinExistence type="predicted"/>
<evidence type="ECO:0000313" key="2">
    <source>
        <dbReference type="Proteomes" id="UP000014854"/>
    </source>
</evidence>
<evidence type="ECO:0000313" key="1">
    <source>
        <dbReference type="EMBL" id="EPP25469.1"/>
    </source>
</evidence>
<dbReference type="Proteomes" id="UP000014854">
    <property type="component" value="Unassembled WGS sequence"/>
</dbReference>
<comment type="caution">
    <text evidence="1">The sequence shown here is derived from an EMBL/GenBank/DDBJ whole genome shotgun (WGS) entry which is preliminary data.</text>
</comment>
<reference evidence="1 2" key="1">
    <citation type="journal article" date="2013" name="Gut Pathog.">
        <title>Evidence of a new metabolic capacity in an emerging diarrheal pathogen: lessons from the draft genomes of Vibrio fluvialis strains PG41 and I21563.</title>
        <authorList>
            <person name="Khatri I."/>
            <person name="Mahajan S."/>
            <person name="Dureja C."/>
            <person name="Subramanian S."/>
            <person name="Raychaudhuri S."/>
        </authorList>
    </citation>
    <scope>NUCLEOTIDE SEQUENCE [LARGE SCALE GENOMIC DNA]</scope>
    <source>
        <strain evidence="1 2">PG41</strain>
    </source>
</reference>
<dbReference type="EMBL" id="ASXS01000001">
    <property type="protein sequence ID" value="EPP25469.1"/>
    <property type="molecule type" value="Genomic_DNA"/>
</dbReference>
<dbReference type="AlphaFoldDB" id="S7IBG0"/>
<accession>S7IBG0</accession>
<protein>
    <submittedName>
        <fullName evidence="1">Uncharacterized protein</fullName>
    </submittedName>
</protein>
<name>S7IBG0_VIBFL</name>
<sequence length="43" mass="5025">MHSVYHGVLDRLFFDGQVSDSELLHFIMYEMVSQTSTLGQIEY</sequence>
<organism evidence="1 2">
    <name type="scientific">Vibrio fluvialis PG41</name>
    <dbReference type="NCBI Taxonomy" id="1336752"/>
    <lineage>
        <taxon>Bacteria</taxon>
        <taxon>Pseudomonadati</taxon>
        <taxon>Pseudomonadota</taxon>
        <taxon>Gammaproteobacteria</taxon>
        <taxon>Vibrionales</taxon>
        <taxon>Vibrionaceae</taxon>
        <taxon>Vibrio</taxon>
    </lineage>
</organism>